<evidence type="ECO:0000313" key="2">
    <source>
        <dbReference type="EMBL" id="KAE8371235.1"/>
    </source>
</evidence>
<feature type="non-terminal residue" evidence="2">
    <location>
        <position position="1"/>
    </location>
</feature>
<name>A0A5N7AN19_9EURO</name>
<sequence length="73" mass="8361">LPSLTLLHLTNPFFLLFCPVVVLCYISVSYILHECRNGAFGCHPSLIICGRHFLVLSYKIPRYMLLIDAFSLF</sequence>
<gene>
    <name evidence="2" type="ORF">BDV26DRAFT_276509</name>
</gene>
<dbReference type="AlphaFoldDB" id="A0A5N7AN19"/>
<evidence type="ECO:0000313" key="3">
    <source>
        <dbReference type="Proteomes" id="UP000326198"/>
    </source>
</evidence>
<protein>
    <submittedName>
        <fullName evidence="2">Uncharacterized protein</fullName>
    </submittedName>
</protein>
<proteinExistence type="predicted"/>
<dbReference type="Proteomes" id="UP000326198">
    <property type="component" value="Unassembled WGS sequence"/>
</dbReference>
<feature type="transmembrane region" description="Helical" evidence="1">
    <location>
        <begin position="12"/>
        <end position="32"/>
    </location>
</feature>
<keyword evidence="1" id="KW-1133">Transmembrane helix</keyword>
<keyword evidence="3" id="KW-1185">Reference proteome</keyword>
<organism evidence="2 3">
    <name type="scientific">Aspergillus bertholletiae</name>
    <dbReference type="NCBI Taxonomy" id="1226010"/>
    <lineage>
        <taxon>Eukaryota</taxon>
        <taxon>Fungi</taxon>
        <taxon>Dikarya</taxon>
        <taxon>Ascomycota</taxon>
        <taxon>Pezizomycotina</taxon>
        <taxon>Eurotiomycetes</taxon>
        <taxon>Eurotiomycetidae</taxon>
        <taxon>Eurotiales</taxon>
        <taxon>Aspergillaceae</taxon>
        <taxon>Aspergillus</taxon>
        <taxon>Aspergillus subgen. Circumdati</taxon>
    </lineage>
</organism>
<dbReference type="EMBL" id="ML736449">
    <property type="protein sequence ID" value="KAE8371235.1"/>
    <property type="molecule type" value="Genomic_DNA"/>
</dbReference>
<keyword evidence="1" id="KW-0812">Transmembrane</keyword>
<evidence type="ECO:0000256" key="1">
    <source>
        <dbReference type="SAM" id="Phobius"/>
    </source>
</evidence>
<keyword evidence="1" id="KW-0472">Membrane</keyword>
<reference evidence="2 3" key="1">
    <citation type="submission" date="2019-04" db="EMBL/GenBank/DDBJ databases">
        <title>Friends and foes A comparative genomics studyof 23 Aspergillus species from section Flavi.</title>
        <authorList>
            <consortium name="DOE Joint Genome Institute"/>
            <person name="Kjaerbolling I."/>
            <person name="Vesth T."/>
            <person name="Frisvad J.C."/>
            <person name="Nybo J.L."/>
            <person name="Theobald S."/>
            <person name="Kildgaard S."/>
            <person name="Isbrandt T."/>
            <person name="Kuo A."/>
            <person name="Sato A."/>
            <person name="Lyhne E.K."/>
            <person name="Kogle M.E."/>
            <person name="Wiebenga A."/>
            <person name="Kun R.S."/>
            <person name="Lubbers R.J."/>
            <person name="Makela M.R."/>
            <person name="Barry K."/>
            <person name="Chovatia M."/>
            <person name="Clum A."/>
            <person name="Daum C."/>
            <person name="Haridas S."/>
            <person name="He G."/>
            <person name="LaButti K."/>
            <person name="Lipzen A."/>
            <person name="Mondo S."/>
            <person name="Riley R."/>
            <person name="Salamov A."/>
            <person name="Simmons B.A."/>
            <person name="Magnuson J.K."/>
            <person name="Henrissat B."/>
            <person name="Mortensen U.H."/>
            <person name="Larsen T.O."/>
            <person name="Devries R.P."/>
            <person name="Grigoriev I.V."/>
            <person name="Machida M."/>
            <person name="Baker S.E."/>
            <person name="Andersen M.R."/>
        </authorList>
    </citation>
    <scope>NUCLEOTIDE SEQUENCE [LARGE SCALE GENOMIC DNA]</scope>
    <source>
        <strain evidence="2 3">IBT 29228</strain>
    </source>
</reference>
<accession>A0A5N7AN19</accession>